<gene>
    <name evidence="1" type="ORF">GXY80_06175</name>
</gene>
<dbReference type="AlphaFoldDB" id="A0A971S0G6"/>
<name>A0A971S0G6_9BACT</name>
<sequence length="66" mass="7395">MAKKESLKDIPLDVRAEMALKEAVADAIAEHKRQGHPIAVWRDGKTVLIPPEEIILPKSTKRGRKI</sequence>
<organism evidence="1 2">
    <name type="scientific">Syntrophorhabdus aromaticivorans</name>
    <dbReference type="NCBI Taxonomy" id="328301"/>
    <lineage>
        <taxon>Bacteria</taxon>
        <taxon>Pseudomonadati</taxon>
        <taxon>Thermodesulfobacteriota</taxon>
        <taxon>Syntrophorhabdia</taxon>
        <taxon>Syntrophorhabdales</taxon>
        <taxon>Syntrophorhabdaceae</taxon>
        <taxon>Syntrophorhabdus</taxon>
    </lineage>
</organism>
<reference evidence="1" key="1">
    <citation type="journal article" date="2020" name="Biotechnol. Biofuels">
        <title>New insights from the biogas microbiome by comprehensive genome-resolved metagenomics of nearly 1600 species originating from multiple anaerobic digesters.</title>
        <authorList>
            <person name="Campanaro S."/>
            <person name="Treu L."/>
            <person name="Rodriguez-R L.M."/>
            <person name="Kovalovszki A."/>
            <person name="Ziels R.M."/>
            <person name="Maus I."/>
            <person name="Zhu X."/>
            <person name="Kougias P.G."/>
            <person name="Basile A."/>
            <person name="Luo G."/>
            <person name="Schluter A."/>
            <person name="Konstantinidis K.T."/>
            <person name="Angelidaki I."/>
        </authorList>
    </citation>
    <scope>NUCLEOTIDE SEQUENCE</scope>
    <source>
        <strain evidence="1">AS06rmzACSIP_7</strain>
    </source>
</reference>
<dbReference type="Proteomes" id="UP000777265">
    <property type="component" value="Unassembled WGS sequence"/>
</dbReference>
<comment type="caution">
    <text evidence="1">The sequence shown here is derived from an EMBL/GenBank/DDBJ whole genome shotgun (WGS) entry which is preliminary data.</text>
</comment>
<accession>A0A971S0G6</accession>
<evidence type="ECO:0000313" key="2">
    <source>
        <dbReference type="Proteomes" id="UP000777265"/>
    </source>
</evidence>
<dbReference type="EMBL" id="JAAYEE010000102">
    <property type="protein sequence ID" value="NLW35056.1"/>
    <property type="molecule type" value="Genomic_DNA"/>
</dbReference>
<protein>
    <submittedName>
        <fullName evidence="1">Uncharacterized protein</fullName>
    </submittedName>
</protein>
<evidence type="ECO:0000313" key="1">
    <source>
        <dbReference type="EMBL" id="NLW35056.1"/>
    </source>
</evidence>
<proteinExistence type="predicted"/>
<reference evidence="1" key="2">
    <citation type="submission" date="2020-01" db="EMBL/GenBank/DDBJ databases">
        <authorList>
            <person name="Campanaro S."/>
        </authorList>
    </citation>
    <scope>NUCLEOTIDE SEQUENCE</scope>
    <source>
        <strain evidence="1">AS06rmzACSIP_7</strain>
    </source>
</reference>